<evidence type="ECO:0000256" key="3">
    <source>
        <dbReference type="ARBA" id="ARBA00022676"/>
    </source>
</evidence>
<accession>A0AAN5AL51</accession>
<sequence length="328" mass="38544">MFIILYHKNPDQLIRLVNRLSGDGVYIVVHVCLNEREENFNFLQQSLEGKVHFSKRFRGEWGGFSLVDATLAAMEMGKQFDYQYCYLLSGQDYPLISLSDMKADLDPRAKKQYINYWMQSSLISQSRYFNVIKQKWQESVDRQNHRFNQYKIKLFNRYFFFPGLKNPRPVSLKDRGLNLGKSFLGKLMPKRKFMNGILPAVGSQWFTISKACVDYCLDVARLRSDLKDYFKNSEVPDEMFFQTIILNSPFSEDITQDNLRAIFFQEGVYVRHPDLLSDKDFSKLSSAKAHFARKFDLSINKRIFDLLDQFQSKGIKHGDNKESEEQIK</sequence>
<evidence type="ECO:0000256" key="2">
    <source>
        <dbReference type="ARBA" id="ARBA00004648"/>
    </source>
</evidence>
<dbReference type="GO" id="GO:0050650">
    <property type="term" value="P:chondroitin sulfate proteoglycan biosynthetic process"/>
    <property type="evidence" value="ECO:0007669"/>
    <property type="project" value="TreeGrafter"/>
</dbReference>
<dbReference type="EMBL" id="BQKE01000003">
    <property type="protein sequence ID" value="GJM63535.1"/>
    <property type="molecule type" value="Genomic_DNA"/>
</dbReference>
<evidence type="ECO:0000256" key="9">
    <source>
        <dbReference type="ARBA" id="ARBA00022989"/>
    </source>
</evidence>
<evidence type="ECO:0000256" key="5">
    <source>
        <dbReference type="ARBA" id="ARBA00022692"/>
    </source>
</evidence>
<dbReference type="Proteomes" id="UP001310022">
    <property type="component" value="Unassembled WGS sequence"/>
</dbReference>
<dbReference type="RefSeq" id="WP_338238689.1">
    <property type="nucleotide sequence ID" value="NZ_BQKE01000003.1"/>
</dbReference>
<name>A0AAN5AL51_9BACT</name>
<evidence type="ECO:0000256" key="13">
    <source>
        <dbReference type="ARBA" id="ARBA00023180"/>
    </source>
</evidence>
<dbReference type="InterPro" id="IPR043538">
    <property type="entry name" value="XYLT"/>
</dbReference>
<evidence type="ECO:0000256" key="4">
    <source>
        <dbReference type="ARBA" id="ARBA00022679"/>
    </source>
</evidence>
<dbReference type="AlphaFoldDB" id="A0AAN5AL51"/>
<evidence type="ECO:0000256" key="7">
    <source>
        <dbReference type="ARBA" id="ARBA00022824"/>
    </source>
</evidence>
<evidence type="ECO:0000256" key="14">
    <source>
        <dbReference type="ARBA" id="ARBA00042865"/>
    </source>
</evidence>
<evidence type="ECO:0000256" key="12">
    <source>
        <dbReference type="ARBA" id="ARBA00023157"/>
    </source>
</evidence>
<keyword evidence="10" id="KW-0333">Golgi apparatus</keyword>
<keyword evidence="6" id="KW-0479">Metal-binding</keyword>
<keyword evidence="7" id="KW-0256">Endoplasmic reticulum</keyword>
<keyword evidence="9" id="KW-1133">Transmembrane helix</keyword>
<comment type="caution">
    <text evidence="15">The sequence shown here is derived from an EMBL/GenBank/DDBJ whole genome shotgun (WGS) entry which is preliminary data.</text>
</comment>
<evidence type="ECO:0000256" key="10">
    <source>
        <dbReference type="ARBA" id="ARBA00023034"/>
    </source>
</evidence>
<dbReference type="GO" id="GO:0016020">
    <property type="term" value="C:membrane"/>
    <property type="evidence" value="ECO:0007669"/>
    <property type="project" value="InterPro"/>
</dbReference>
<keyword evidence="16" id="KW-1185">Reference proteome</keyword>
<evidence type="ECO:0000256" key="6">
    <source>
        <dbReference type="ARBA" id="ARBA00022723"/>
    </source>
</evidence>
<evidence type="ECO:0000256" key="1">
    <source>
        <dbReference type="ARBA" id="ARBA00004323"/>
    </source>
</evidence>
<keyword evidence="3" id="KW-0328">Glycosyltransferase</keyword>
<proteinExistence type="predicted"/>
<evidence type="ECO:0000256" key="8">
    <source>
        <dbReference type="ARBA" id="ARBA00022968"/>
    </source>
</evidence>
<dbReference type="PANTHER" id="PTHR46025:SF3">
    <property type="entry name" value="XYLOSYLTRANSFERASE OXT"/>
    <property type="match status" value="1"/>
</dbReference>
<dbReference type="GO" id="GO:0030158">
    <property type="term" value="F:protein xylosyltransferase activity"/>
    <property type="evidence" value="ECO:0007669"/>
    <property type="project" value="InterPro"/>
</dbReference>
<keyword evidence="12" id="KW-1015">Disulfide bond</keyword>
<evidence type="ECO:0000256" key="11">
    <source>
        <dbReference type="ARBA" id="ARBA00023136"/>
    </source>
</evidence>
<dbReference type="GO" id="GO:0015012">
    <property type="term" value="P:heparan sulfate proteoglycan biosynthetic process"/>
    <property type="evidence" value="ECO:0007669"/>
    <property type="project" value="TreeGrafter"/>
</dbReference>
<evidence type="ECO:0000313" key="15">
    <source>
        <dbReference type="EMBL" id="GJM63535.1"/>
    </source>
</evidence>
<dbReference type="GO" id="GO:0046872">
    <property type="term" value="F:metal ion binding"/>
    <property type="evidence" value="ECO:0007669"/>
    <property type="project" value="UniProtKB-KW"/>
</dbReference>
<comment type="subcellular location">
    <subcellularLocation>
        <location evidence="2">Endoplasmic reticulum membrane</location>
        <topology evidence="2">Single-pass type II membrane protein</topology>
    </subcellularLocation>
    <subcellularLocation>
        <location evidence="1">Golgi apparatus membrane</location>
        <topology evidence="1">Single-pass type II membrane protein</topology>
    </subcellularLocation>
</comment>
<organism evidence="15 16">
    <name type="scientific">Persicobacter diffluens</name>
    <dbReference type="NCBI Taxonomy" id="981"/>
    <lineage>
        <taxon>Bacteria</taxon>
        <taxon>Pseudomonadati</taxon>
        <taxon>Bacteroidota</taxon>
        <taxon>Cytophagia</taxon>
        <taxon>Cytophagales</taxon>
        <taxon>Persicobacteraceae</taxon>
        <taxon>Persicobacter</taxon>
    </lineage>
</organism>
<keyword evidence="13" id="KW-0325">Glycoprotein</keyword>
<dbReference type="PANTHER" id="PTHR46025">
    <property type="entry name" value="XYLOSYLTRANSFERASE OXT"/>
    <property type="match status" value="1"/>
</dbReference>
<dbReference type="Pfam" id="PF02485">
    <property type="entry name" value="Branch"/>
    <property type="match status" value="2"/>
</dbReference>
<dbReference type="InterPro" id="IPR003406">
    <property type="entry name" value="Glyco_trans_14"/>
</dbReference>
<evidence type="ECO:0000313" key="16">
    <source>
        <dbReference type="Proteomes" id="UP001310022"/>
    </source>
</evidence>
<reference evidence="15 16" key="1">
    <citation type="submission" date="2021-12" db="EMBL/GenBank/DDBJ databases">
        <title>Genome sequencing of bacteria with rrn-lacking chromosome and rrn-plasmid.</title>
        <authorList>
            <person name="Anda M."/>
            <person name="Iwasaki W."/>
        </authorList>
    </citation>
    <scope>NUCLEOTIDE SEQUENCE [LARGE SCALE GENOMIC DNA]</scope>
    <source>
        <strain evidence="15 16">NBRC 15940</strain>
    </source>
</reference>
<keyword evidence="11" id="KW-0472">Membrane</keyword>
<keyword evidence="5" id="KW-0812">Transmembrane</keyword>
<keyword evidence="8" id="KW-0735">Signal-anchor</keyword>
<gene>
    <name evidence="15" type="ORF">PEDI_40870</name>
</gene>
<protein>
    <recommendedName>
        <fullName evidence="14">Peptide O-xylosyltransferase</fullName>
    </recommendedName>
</protein>
<keyword evidence="4 15" id="KW-0808">Transferase</keyword>